<dbReference type="Gene3D" id="1.20.1070.10">
    <property type="entry name" value="Rhodopsin 7-helix transmembrane proteins"/>
    <property type="match status" value="1"/>
</dbReference>
<dbReference type="InterPro" id="IPR017452">
    <property type="entry name" value="GPCR_Rhodpsn_7TM"/>
</dbReference>
<evidence type="ECO:0000313" key="11">
    <source>
        <dbReference type="Proteomes" id="UP000186922"/>
    </source>
</evidence>
<feature type="transmembrane region" description="Helical" evidence="8">
    <location>
        <begin position="27"/>
        <end position="54"/>
    </location>
</feature>
<evidence type="ECO:0000256" key="1">
    <source>
        <dbReference type="ARBA" id="ARBA00004141"/>
    </source>
</evidence>
<comment type="subcellular location">
    <subcellularLocation>
        <location evidence="1">Membrane</location>
        <topology evidence="1">Multi-pass membrane protein</topology>
    </subcellularLocation>
</comment>
<dbReference type="Proteomes" id="UP000186922">
    <property type="component" value="Unassembled WGS sequence"/>
</dbReference>
<keyword evidence="11" id="KW-1185">Reference proteome</keyword>
<evidence type="ECO:0000259" key="9">
    <source>
        <dbReference type="PROSITE" id="PS50262"/>
    </source>
</evidence>
<keyword evidence="7" id="KW-0807">Transducer</keyword>
<feature type="domain" description="G-protein coupled receptors family 1 profile" evidence="9">
    <location>
        <begin position="43"/>
        <end position="394"/>
    </location>
</feature>
<evidence type="ECO:0000256" key="3">
    <source>
        <dbReference type="ARBA" id="ARBA00022989"/>
    </source>
</evidence>
<proteinExistence type="predicted"/>
<dbReference type="GO" id="GO:0008188">
    <property type="term" value="F:neuropeptide receptor activity"/>
    <property type="evidence" value="ECO:0007669"/>
    <property type="project" value="TreeGrafter"/>
</dbReference>
<evidence type="ECO:0000256" key="5">
    <source>
        <dbReference type="ARBA" id="ARBA00023136"/>
    </source>
</evidence>
<dbReference type="CDD" id="cd00637">
    <property type="entry name" value="7tm_classA_rhodopsin-like"/>
    <property type="match status" value="1"/>
</dbReference>
<dbReference type="OrthoDB" id="10068333at2759"/>
<evidence type="ECO:0000256" key="7">
    <source>
        <dbReference type="ARBA" id="ARBA00023224"/>
    </source>
</evidence>
<dbReference type="EMBL" id="BDGG01000002">
    <property type="protein sequence ID" value="GAU91579.1"/>
    <property type="molecule type" value="Genomic_DNA"/>
</dbReference>
<gene>
    <name evidence="10" type="primary">RvY_03807-1</name>
    <name evidence="10" type="synonym">RvY_03807.1</name>
    <name evidence="10" type="ORF">RvY_03807</name>
</gene>
<dbReference type="PANTHER" id="PTHR24238:SF57">
    <property type="entry name" value="G-PROTEIN COUPLED RECEPTOR 83"/>
    <property type="match status" value="1"/>
</dbReference>
<reference evidence="10 11" key="1">
    <citation type="journal article" date="2016" name="Nat. Commun.">
        <title>Extremotolerant tardigrade genome and improved radiotolerance of human cultured cells by tardigrade-unique protein.</title>
        <authorList>
            <person name="Hashimoto T."/>
            <person name="Horikawa D.D."/>
            <person name="Saito Y."/>
            <person name="Kuwahara H."/>
            <person name="Kozuka-Hata H."/>
            <person name="Shin-I T."/>
            <person name="Minakuchi Y."/>
            <person name="Ohishi K."/>
            <person name="Motoyama A."/>
            <person name="Aizu T."/>
            <person name="Enomoto A."/>
            <person name="Kondo K."/>
            <person name="Tanaka S."/>
            <person name="Hara Y."/>
            <person name="Koshikawa S."/>
            <person name="Sagara H."/>
            <person name="Miura T."/>
            <person name="Yokobori S."/>
            <person name="Miyagawa K."/>
            <person name="Suzuki Y."/>
            <person name="Kubo T."/>
            <person name="Oyama M."/>
            <person name="Kohara Y."/>
            <person name="Fujiyama A."/>
            <person name="Arakawa K."/>
            <person name="Katayama T."/>
            <person name="Toyoda A."/>
            <person name="Kunieda T."/>
        </authorList>
    </citation>
    <scope>NUCLEOTIDE SEQUENCE [LARGE SCALE GENOMIC DNA]</scope>
    <source>
        <strain evidence="10 11">YOKOZUNA-1</strain>
    </source>
</reference>
<protein>
    <recommendedName>
        <fullName evidence="9">G-protein coupled receptors family 1 profile domain-containing protein</fullName>
    </recommendedName>
</protein>
<sequence>MATEDYDGVLADPVGTPDPLYVGSGQIASITALTVLSIFSLIVNIYLMVGRIWIRSLHNITGFDGLVLNLLLINFFLSLLVYPFDIVAYVIMERVWPFSIRYCYASTAFTSFFPFVGCWSVAAMALQQFFSYISLITSTIVPDNLRRTTPSWCHVITPTLVIWLIGLGVYCPVAHSLWEVETGPNFCALKGENGLLHDSVWYFWVPLGLTSLSLCAMFTLYIITRVALPRSTTSHIEPVVRWTQPSVSAVQSPPRSANLNPLYNYDVPARQPSTLPSPNPPPLYQNLPLAPQPQDALCVDFPVYVNVDRSVQNGEVSATGEKSVEVARVQQAVQESQFDHMRICLVLAASLLVFIGPYATVLLMFHVALDLHIKVWDVAFTWLCCKPLIEPFLIVAVSKKYQQAVRFWKYSR</sequence>
<feature type="transmembrane region" description="Helical" evidence="8">
    <location>
        <begin position="343"/>
        <end position="367"/>
    </location>
</feature>
<evidence type="ECO:0000313" key="10">
    <source>
        <dbReference type="EMBL" id="GAU91579.1"/>
    </source>
</evidence>
<evidence type="ECO:0000256" key="4">
    <source>
        <dbReference type="ARBA" id="ARBA00023040"/>
    </source>
</evidence>
<feature type="transmembrane region" description="Helical" evidence="8">
    <location>
        <begin position="112"/>
        <end position="135"/>
    </location>
</feature>
<feature type="transmembrane region" description="Helical" evidence="8">
    <location>
        <begin position="201"/>
        <end position="223"/>
    </location>
</feature>
<dbReference type="GO" id="GO:0005886">
    <property type="term" value="C:plasma membrane"/>
    <property type="evidence" value="ECO:0007669"/>
    <property type="project" value="TreeGrafter"/>
</dbReference>
<keyword evidence="5 8" id="KW-0472">Membrane</keyword>
<evidence type="ECO:0000256" key="8">
    <source>
        <dbReference type="SAM" id="Phobius"/>
    </source>
</evidence>
<dbReference type="SUPFAM" id="SSF81321">
    <property type="entry name" value="Family A G protein-coupled receptor-like"/>
    <property type="match status" value="1"/>
</dbReference>
<name>A0A1D1UPC0_RAMVA</name>
<organism evidence="10 11">
    <name type="scientific">Ramazzottius varieornatus</name>
    <name type="common">Water bear</name>
    <name type="synonym">Tardigrade</name>
    <dbReference type="NCBI Taxonomy" id="947166"/>
    <lineage>
        <taxon>Eukaryota</taxon>
        <taxon>Metazoa</taxon>
        <taxon>Ecdysozoa</taxon>
        <taxon>Tardigrada</taxon>
        <taxon>Eutardigrada</taxon>
        <taxon>Parachela</taxon>
        <taxon>Hypsibioidea</taxon>
        <taxon>Ramazzottiidae</taxon>
        <taxon>Ramazzottius</taxon>
    </lineage>
</organism>
<dbReference type="PANTHER" id="PTHR24238">
    <property type="entry name" value="G-PROTEIN COUPLED RECEPTOR"/>
    <property type="match status" value="1"/>
</dbReference>
<comment type="caution">
    <text evidence="10">The sequence shown here is derived from an EMBL/GenBank/DDBJ whole genome shotgun (WGS) entry which is preliminary data.</text>
</comment>
<accession>A0A1D1UPC0</accession>
<evidence type="ECO:0000256" key="2">
    <source>
        <dbReference type="ARBA" id="ARBA00022692"/>
    </source>
</evidence>
<evidence type="ECO:0000256" key="6">
    <source>
        <dbReference type="ARBA" id="ARBA00023170"/>
    </source>
</evidence>
<keyword evidence="2 8" id="KW-0812">Transmembrane</keyword>
<feature type="transmembrane region" description="Helical" evidence="8">
    <location>
        <begin position="379"/>
        <end position="397"/>
    </location>
</feature>
<feature type="transmembrane region" description="Helical" evidence="8">
    <location>
        <begin position="66"/>
        <end position="92"/>
    </location>
</feature>
<keyword evidence="4" id="KW-0297">G-protein coupled receptor</keyword>
<dbReference type="PROSITE" id="PS50262">
    <property type="entry name" value="G_PROTEIN_RECEP_F1_2"/>
    <property type="match status" value="1"/>
</dbReference>
<dbReference type="AlphaFoldDB" id="A0A1D1UPC0"/>
<feature type="transmembrane region" description="Helical" evidence="8">
    <location>
        <begin position="155"/>
        <end position="175"/>
    </location>
</feature>
<keyword evidence="6" id="KW-0675">Receptor</keyword>
<keyword evidence="3 8" id="KW-1133">Transmembrane helix</keyword>